<dbReference type="EMBL" id="FNNC01000001">
    <property type="protein sequence ID" value="SDW02326.1"/>
    <property type="molecule type" value="Genomic_DNA"/>
</dbReference>
<evidence type="ECO:0000313" key="3">
    <source>
        <dbReference type="Proteomes" id="UP000199488"/>
    </source>
</evidence>
<organism evidence="2 3">
    <name type="scientific">Marinococcus luteus</name>
    <dbReference type="NCBI Taxonomy" id="1122204"/>
    <lineage>
        <taxon>Bacteria</taxon>
        <taxon>Bacillati</taxon>
        <taxon>Bacillota</taxon>
        <taxon>Bacilli</taxon>
        <taxon>Bacillales</taxon>
        <taxon>Bacillaceae</taxon>
        <taxon>Marinococcus</taxon>
    </lineage>
</organism>
<dbReference type="SUPFAM" id="SSF51905">
    <property type="entry name" value="FAD/NAD(P)-binding domain"/>
    <property type="match status" value="1"/>
</dbReference>
<dbReference type="InterPro" id="IPR002937">
    <property type="entry name" value="Amino_oxidase"/>
</dbReference>
<dbReference type="PANTHER" id="PTHR16128">
    <property type="entry name" value="FAD/NAD(P)-BINDING OXIDOREDUCTASE FAMILY PROTEIN"/>
    <property type="match status" value="1"/>
</dbReference>
<feature type="domain" description="Amine oxidase" evidence="1">
    <location>
        <begin position="91"/>
        <end position="325"/>
    </location>
</feature>
<dbReference type="GO" id="GO:0016491">
    <property type="term" value="F:oxidoreductase activity"/>
    <property type="evidence" value="ECO:0007669"/>
    <property type="project" value="InterPro"/>
</dbReference>
<evidence type="ECO:0000259" key="1">
    <source>
        <dbReference type="Pfam" id="PF01593"/>
    </source>
</evidence>
<dbReference type="PANTHER" id="PTHR16128:SF5">
    <property type="entry name" value="FAD_NAD(P)-BINDING OXIDOREDUCTASE FAMILY PROTEIN"/>
    <property type="match status" value="1"/>
</dbReference>
<protein>
    <recommendedName>
        <fullName evidence="1">Amine oxidase domain-containing protein</fullName>
    </recommendedName>
</protein>
<dbReference type="Pfam" id="PF13450">
    <property type="entry name" value="NAD_binding_8"/>
    <property type="match status" value="1"/>
</dbReference>
<dbReference type="Pfam" id="PF01593">
    <property type="entry name" value="Amino_oxidase"/>
    <property type="match status" value="1"/>
</dbReference>
<dbReference type="Gene3D" id="3.90.660.10">
    <property type="match status" value="1"/>
</dbReference>
<keyword evidence="3" id="KW-1185">Reference proteome</keyword>
<accession>A0A1H2Q599</accession>
<gene>
    <name evidence="2" type="ORF">SAMN05421781_0155</name>
</gene>
<reference evidence="2 3" key="1">
    <citation type="submission" date="2016-10" db="EMBL/GenBank/DDBJ databases">
        <authorList>
            <person name="de Groot N.N."/>
        </authorList>
    </citation>
    <scope>NUCLEOTIDE SEQUENCE [LARGE SCALE GENOMIC DNA]</scope>
    <source>
        <strain evidence="2 3">DSM 23126</strain>
    </source>
</reference>
<evidence type="ECO:0000313" key="2">
    <source>
        <dbReference type="EMBL" id="SDW02326.1"/>
    </source>
</evidence>
<dbReference type="OrthoDB" id="5792777at2"/>
<sequence>MNPDVIIIGAGLAGWSANRELEKHGLRTEVVEKSRGLGGRMATRRLNDGRADHGAQFFTARSQSMKETVKEWEAAGYIRNWSNGFIQLENLEQKQHFQGDGHPRYVGRAGMAPLMKNLWKGKTIEKETKITSIVPGEEGWLLRTDTKQMEALAVLLTSPVPQSLDMLQNVPGERRWEKDLSSVRYDPCLSVMVEYDGESPLEAPGGIQTRDSRIQFIGCNHQKGISASCVITIHAEGEWSREHWDDSDEAFAEELCRIAGPLLDRKKITELHPKRWRYAKAVHMYPDRSRSYDSPYPLAFAGDAFGEGKVEGAVLSGKDAAGKIISLLQ</sequence>
<proteinExistence type="predicted"/>
<dbReference type="InterPro" id="IPR036188">
    <property type="entry name" value="FAD/NAD-bd_sf"/>
</dbReference>
<dbReference type="AlphaFoldDB" id="A0A1H2Q599"/>
<dbReference type="STRING" id="1122204.SAMN05421781_0155"/>
<dbReference type="RefSeq" id="WP_091610171.1">
    <property type="nucleotide sequence ID" value="NZ_FNNC01000001.1"/>
</dbReference>
<dbReference type="Gene3D" id="3.50.50.60">
    <property type="entry name" value="FAD/NAD(P)-binding domain"/>
    <property type="match status" value="1"/>
</dbReference>
<dbReference type="Proteomes" id="UP000199488">
    <property type="component" value="Unassembled WGS sequence"/>
</dbReference>
<name>A0A1H2Q599_9BACI</name>